<organism evidence="1 2">
    <name type="scientific">Streptomyces rimosus subsp. rimosus (strain ATCC 10970 / DSM 40260 / JCM 4667 / NRRL 2234)</name>
    <dbReference type="NCBI Taxonomy" id="1265868"/>
    <lineage>
        <taxon>Bacteria</taxon>
        <taxon>Bacillati</taxon>
        <taxon>Actinomycetota</taxon>
        <taxon>Actinomycetes</taxon>
        <taxon>Kitasatosporales</taxon>
        <taxon>Streptomycetaceae</taxon>
        <taxon>Streptomyces</taxon>
    </lineage>
</organism>
<dbReference type="EMBL" id="CP048261">
    <property type="protein sequence ID" value="QST79178.1"/>
    <property type="molecule type" value="Genomic_DNA"/>
</dbReference>
<reference evidence="1" key="3">
    <citation type="journal article" date="2021" name="bioRxiv">
        <title>Bilateral symmetry of linear streptomycete chromosomes.</title>
        <authorList>
            <person name="Algora-Gallardo L."/>
            <person name="Schniete J.K."/>
            <person name="Mark D.R."/>
            <person name="Hunter I.S."/>
            <person name="Herron P.R."/>
        </authorList>
    </citation>
    <scope>NUCLEOTIDE SEQUENCE</scope>
    <source>
        <strain evidence="1">ATCC 10970</strain>
    </source>
</reference>
<dbReference type="RefSeq" id="WP_129820877.1">
    <property type="nucleotide sequence ID" value="NZ_CP048261.1"/>
</dbReference>
<reference evidence="1" key="2">
    <citation type="submission" date="2020-01" db="EMBL/GenBank/DDBJ databases">
        <authorList>
            <person name="Algora L."/>
            <person name="Schniete J.K."/>
            <person name="MacFadyen A."/>
            <person name="Hoskisson P.A."/>
            <person name="Hunter I.S."/>
            <person name="Herron P.R."/>
        </authorList>
    </citation>
    <scope>NUCLEOTIDE SEQUENCE</scope>
    <source>
        <strain evidence="1">ATCC 10970</strain>
    </source>
</reference>
<reference evidence="1" key="1">
    <citation type="submission" date="2012-12" db="EMBL/GenBank/DDBJ databases">
        <authorList>
            <person name="Pethick F.E."/>
            <person name="MacFadyen A.C."/>
            <person name="Tang Z."/>
            <person name="Sangal V."/>
            <person name="Tze-Tze L."/>
            <person name="Chu J."/>
            <person name="Guo M."/>
            <person name="Kirby R."/>
            <person name="Hoskisson P.A."/>
            <person name="Herron P.R."/>
            <person name="Hunter I.S."/>
        </authorList>
    </citation>
    <scope>NUCLEOTIDE SEQUENCE</scope>
    <source>
        <strain evidence="1">ATCC 10970</strain>
    </source>
</reference>
<name>A0A8A1UGI4_STRR1</name>
<protein>
    <submittedName>
        <fullName evidence="1">Uncharacterized protein</fullName>
    </submittedName>
</protein>
<evidence type="ECO:0000313" key="1">
    <source>
        <dbReference type="EMBL" id="QST79178.1"/>
    </source>
</evidence>
<proteinExistence type="predicted"/>
<dbReference type="GeneID" id="66852751"/>
<accession>A0A8A1UGI4</accession>
<evidence type="ECO:0000313" key="2">
    <source>
        <dbReference type="Proteomes" id="UP000011074"/>
    </source>
</evidence>
<dbReference type="Proteomes" id="UP000011074">
    <property type="component" value="Chromosome"/>
</dbReference>
<gene>
    <name evidence="1" type="ORF">SRIM_002460</name>
</gene>
<dbReference type="AlphaFoldDB" id="A0A8A1UGI4"/>
<sequence>MICTLTPTEMVVVLSWRSPSPVAVTLPSKHVPGVLVAQRNQAAVPAAAPVVVMGVPASVATPADAQPNAGSCKPNVAGSVWRLTAVFALDGIAAV</sequence>